<dbReference type="InterPro" id="IPR030678">
    <property type="entry name" value="Peptide/Ni-bd"/>
</dbReference>
<dbReference type="GO" id="GO:0015833">
    <property type="term" value="P:peptide transport"/>
    <property type="evidence" value="ECO:0007669"/>
    <property type="project" value="TreeGrafter"/>
</dbReference>
<sequence length="499" mass="55573">MTKGWFWVVVLLLGLAVAQNRGGSLTVAIQTEPTVFDPSQAAGADIARMVYDNVLQGLVKRNVKGEIVPSLAERWTVSASSLTYTFSLRKGVKFHDGTPFDAADVVAKFNRAKDPDTKRSGHIRPELYRDIASVSAPDSYTVVFTLKQPNQDFLFTLSLPESTIGPRERKLDEQKVRPIGTGPFRFAAWERGVGVRLERNEAYYIPNLPYLDRVNFRFMGDGDAQLAALRAGDIDVIAYSMLPENAQILSRDARFKVFSGSGTAEAVASMNNSRPPFNDIRVRRAMQYAVNKDELIQGAMLGYGTKIGSMRSPGEACYEDLSGFYAYDPNRARQLLAEAGYTAQNPLRFTFTLAAEFPYERRIGEALAAQLNRLGVVQVNIQVVDFGTWIQKAFLAADYQMTIIGHVEANDIGRYANPNYYWRYNSPQVQQLYTTYLRTNDPKKACDALKAMQRKLAEDAVSIWTMSLPALGAYRANVMNWPGASLSPGILLAEVYLAK</sequence>
<dbReference type="RefSeq" id="WP_119275806.1">
    <property type="nucleotide sequence ID" value="NZ_QWLA01000004.1"/>
</dbReference>
<dbReference type="Gene3D" id="3.10.105.10">
    <property type="entry name" value="Dipeptide-binding Protein, Domain 3"/>
    <property type="match status" value="1"/>
</dbReference>
<dbReference type="GO" id="GO:1904680">
    <property type="term" value="F:peptide transmembrane transporter activity"/>
    <property type="evidence" value="ECO:0007669"/>
    <property type="project" value="TreeGrafter"/>
</dbReference>
<dbReference type="PIRSF" id="PIRSF002741">
    <property type="entry name" value="MppA"/>
    <property type="match status" value="1"/>
</dbReference>
<feature type="domain" description="Solute-binding protein family 5" evidence="2">
    <location>
        <begin position="66"/>
        <end position="408"/>
    </location>
</feature>
<dbReference type="GO" id="GO:0043190">
    <property type="term" value="C:ATP-binding cassette (ABC) transporter complex"/>
    <property type="evidence" value="ECO:0007669"/>
    <property type="project" value="InterPro"/>
</dbReference>
<organism evidence="3 4">
    <name type="scientific">Calidithermus roseus</name>
    <dbReference type="NCBI Taxonomy" id="1644118"/>
    <lineage>
        <taxon>Bacteria</taxon>
        <taxon>Thermotogati</taxon>
        <taxon>Deinococcota</taxon>
        <taxon>Deinococci</taxon>
        <taxon>Thermales</taxon>
        <taxon>Thermaceae</taxon>
        <taxon>Calidithermus</taxon>
    </lineage>
</organism>
<dbReference type="CDD" id="cd08494">
    <property type="entry name" value="PBP2_NikA_DppA_OppA_like_6"/>
    <property type="match status" value="1"/>
</dbReference>
<protein>
    <submittedName>
        <fullName evidence="3">Glutathione-binding protein GsiB</fullName>
    </submittedName>
</protein>
<dbReference type="Proteomes" id="UP000265341">
    <property type="component" value="Unassembled WGS sequence"/>
</dbReference>
<evidence type="ECO:0000259" key="2">
    <source>
        <dbReference type="Pfam" id="PF00496"/>
    </source>
</evidence>
<name>A0A399F0Z4_9DEIN</name>
<keyword evidence="4" id="KW-1185">Reference proteome</keyword>
<dbReference type="SUPFAM" id="SSF53850">
    <property type="entry name" value="Periplasmic binding protein-like II"/>
    <property type="match status" value="1"/>
</dbReference>
<dbReference type="InterPro" id="IPR000914">
    <property type="entry name" value="SBP_5_dom"/>
</dbReference>
<dbReference type="PANTHER" id="PTHR30290">
    <property type="entry name" value="PERIPLASMIC BINDING COMPONENT OF ABC TRANSPORTER"/>
    <property type="match status" value="1"/>
</dbReference>
<dbReference type="PANTHER" id="PTHR30290:SF38">
    <property type="entry name" value="D,D-DIPEPTIDE-BINDING PERIPLASMIC PROTEIN DDPA-RELATED"/>
    <property type="match status" value="1"/>
</dbReference>
<keyword evidence="1" id="KW-0732">Signal</keyword>
<dbReference type="Pfam" id="PF00496">
    <property type="entry name" value="SBP_bac_5"/>
    <property type="match status" value="1"/>
</dbReference>
<dbReference type="InterPro" id="IPR039424">
    <property type="entry name" value="SBP_5"/>
</dbReference>
<proteinExistence type="predicted"/>
<gene>
    <name evidence="3" type="primary">gsiB_1</name>
    <name evidence="3" type="ORF">Mrose_00456</name>
</gene>
<evidence type="ECO:0000313" key="3">
    <source>
        <dbReference type="EMBL" id="RIH89316.1"/>
    </source>
</evidence>
<reference evidence="3 4" key="1">
    <citation type="submission" date="2018-08" db="EMBL/GenBank/DDBJ databases">
        <title>Meiothermus roseus NBRC 110900 genome sequencing project.</title>
        <authorList>
            <person name="Da Costa M.S."/>
            <person name="Albuquerque L."/>
            <person name="Raposo P."/>
            <person name="Froufe H.J.C."/>
            <person name="Barroso C.S."/>
            <person name="Egas C."/>
        </authorList>
    </citation>
    <scope>NUCLEOTIDE SEQUENCE [LARGE SCALE GENOMIC DNA]</scope>
    <source>
        <strain evidence="3 4">NBRC 110900</strain>
    </source>
</reference>
<evidence type="ECO:0000313" key="4">
    <source>
        <dbReference type="Proteomes" id="UP000265341"/>
    </source>
</evidence>
<dbReference type="GO" id="GO:0042597">
    <property type="term" value="C:periplasmic space"/>
    <property type="evidence" value="ECO:0007669"/>
    <property type="project" value="UniProtKB-ARBA"/>
</dbReference>
<accession>A0A399F0Z4</accession>
<dbReference type="Gene3D" id="3.40.190.10">
    <property type="entry name" value="Periplasmic binding protein-like II"/>
    <property type="match status" value="1"/>
</dbReference>
<dbReference type="EMBL" id="QWLA01000004">
    <property type="protein sequence ID" value="RIH89316.1"/>
    <property type="molecule type" value="Genomic_DNA"/>
</dbReference>
<dbReference type="AlphaFoldDB" id="A0A399F0Z4"/>
<comment type="caution">
    <text evidence="3">The sequence shown here is derived from an EMBL/GenBank/DDBJ whole genome shotgun (WGS) entry which is preliminary data.</text>
</comment>
<dbReference type="OrthoDB" id="9772924at2"/>
<evidence type="ECO:0000256" key="1">
    <source>
        <dbReference type="ARBA" id="ARBA00022729"/>
    </source>
</evidence>